<keyword evidence="13" id="KW-0131">Cell cycle</keyword>
<evidence type="ECO:0000256" key="12">
    <source>
        <dbReference type="ARBA" id="ARBA00023242"/>
    </source>
</evidence>
<dbReference type="OMA" id="DSMSWEG"/>
<reference evidence="18" key="1">
    <citation type="submission" date="2024-06" db="UniProtKB">
        <authorList>
            <consortium name="RefSeq"/>
        </authorList>
    </citation>
    <scope>NUCLEOTIDE SEQUENCE [LARGE SCALE GENOMIC DNA]</scope>
    <source>
        <strain evidence="18">J_2021</strain>
    </source>
</reference>
<keyword evidence="9" id="KW-0498">Mitosis</keyword>
<proteinExistence type="predicted"/>
<comment type="subcellular location">
    <subcellularLocation>
        <location evidence="3">Chromosome</location>
        <location evidence="3">Centromere</location>
    </subcellularLocation>
    <subcellularLocation>
        <location evidence="2">Nucleus</location>
    </subcellularLocation>
</comment>
<evidence type="ECO:0000256" key="10">
    <source>
        <dbReference type="ARBA" id="ARBA00022833"/>
    </source>
</evidence>
<dbReference type="KEGG" id="xla:108709223"/>
<dbReference type="Bgee" id="108709223">
    <property type="expression patterns" value="Expressed in testis and 12 other cell types or tissues"/>
</dbReference>
<dbReference type="GO" id="GO:0046872">
    <property type="term" value="F:metal ion binding"/>
    <property type="evidence" value="ECO:0007669"/>
    <property type="project" value="UniProtKB-KW"/>
</dbReference>
<dbReference type="Pfam" id="PF03226">
    <property type="entry name" value="Yippee-Mis18"/>
    <property type="match status" value="1"/>
</dbReference>
<organism evidence="18 19">
    <name type="scientific">Xenopus laevis</name>
    <name type="common">African clawed frog</name>
    <dbReference type="NCBI Taxonomy" id="8355"/>
    <lineage>
        <taxon>Eukaryota</taxon>
        <taxon>Metazoa</taxon>
        <taxon>Chordata</taxon>
        <taxon>Craniata</taxon>
        <taxon>Vertebrata</taxon>
        <taxon>Euteleostomi</taxon>
        <taxon>Amphibia</taxon>
        <taxon>Batrachia</taxon>
        <taxon>Anura</taxon>
        <taxon>Pipoidea</taxon>
        <taxon>Pipidae</taxon>
        <taxon>Xenopodinae</taxon>
        <taxon>Xenopus</taxon>
        <taxon>Xenopus</taxon>
    </lineage>
</organism>
<dbReference type="CTD" id="108709223"/>
<keyword evidence="7" id="KW-0132">Cell division</keyword>
<dbReference type="PANTHER" id="PTHR16431:SF2">
    <property type="entry name" value="PROTEIN MIS18-ALPHA"/>
    <property type="match status" value="1"/>
</dbReference>
<dbReference type="Proteomes" id="UP000186698">
    <property type="component" value="Chromosome 2S"/>
</dbReference>
<keyword evidence="10" id="KW-0862">Zinc</keyword>
<evidence type="ECO:0000256" key="8">
    <source>
        <dbReference type="ARBA" id="ARBA00022723"/>
    </source>
</evidence>
<dbReference type="GO" id="GO:0005634">
    <property type="term" value="C:nucleus"/>
    <property type="evidence" value="ECO:0000318"/>
    <property type="project" value="GO_Central"/>
</dbReference>
<evidence type="ECO:0000256" key="13">
    <source>
        <dbReference type="ARBA" id="ARBA00023306"/>
    </source>
</evidence>
<evidence type="ECO:0000313" key="20">
    <source>
        <dbReference type="Xenbase" id="XB-GENE-17346259"/>
    </source>
</evidence>
<accession>A0A1L8H569</accession>
<dbReference type="GO" id="GO:0007059">
    <property type="term" value="P:chromosome segregation"/>
    <property type="evidence" value="ECO:0000318"/>
    <property type="project" value="GO_Central"/>
</dbReference>
<evidence type="ECO:0000256" key="5">
    <source>
        <dbReference type="ARBA" id="ARBA00022499"/>
    </source>
</evidence>
<evidence type="ECO:0000256" key="7">
    <source>
        <dbReference type="ARBA" id="ARBA00022618"/>
    </source>
</evidence>
<dbReference type="AGR" id="Xenbase:XB-GENE-17346259"/>
<evidence type="ECO:0000313" key="18">
    <source>
        <dbReference type="Proteomes" id="UP000186698"/>
    </source>
</evidence>
<dbReference type="GO" id="GO:0034080">
    <property type="term" value="P:CENP-A containing chromatin assembly"/>
    <property type="evidence" value="ECO:0000318"/>
    <property type="project" value="GO_Central"/>
</dbReference>
<dbReference type="GO" id="GO:0051301">
    <property type="term" value="P:cell division"/>
    <property type="evidence" value="ECO:0007669"/>
    <property type="project" value="UniProtKB-KW"/>
</dbReference>
<evidence type="ECO:0000313" key="19">
    <source>
        <dbReference type="RefSeq" id="XP_018104363.1"/>
    </source>
</evidence>
<evidence type="ECO:0000256" key="15">
    <source>
        <dbReference type="ARBA" id="ARBA00039650"/>
    </source>
</evidence>
<evidence type="ECO:0000256" key="11">
    <source>
        <dbReference type="ARBA" id="ARBA00022843"/>
    </source>
</evidence>
<evidence type="ECO:0000256" key="1">
    <source>
        <dbReference type="ARBA" id="ARBA00003694"/>
    </source>
</evidence>
<name>A0A1L8H569_XENLA</name>
<keyword evidence="4" id="KW-0158">Chromosome</keyword>
<comment type="function">
    <text evidence="1">Required for recruitment of CENPA to centromeres and normal chromosome segregation during mitosis.</text>
</comment>
<dbReference type="GO" id="GO:0000785">
    <property type="term" value="C:chromatin"/>
    <property type="evidence" value="ECO:0000318"/>
    <property type="project" value="GO_Central"/>
</dbReference>
<dbReference type="PaxDb" id="8355-A0A1L8H569"/>
<dbReference type="Xenbase" id="XB-GENE-17346259">
    <property type="gene designation" value="mis18a.S"/>
</dbReference>
<evidence type="ECO:0000259" key="17">
    <source>
        <dbReference type="PROSITE" id="PS51793"/>
    </source>
</evidence>
<evidence type="ECO:0000256" key="3">
    <source>
        <dbReference type="ARBA" id="ARBA00004584"/>
    </source>
</evidence>
<keyword evidence="8" id="KW-0479">Metal-binding</keyword>
<gene>
    <name evidence="19 20" type="primary">mis18a.S</name>
</gene>
<keyword evidence="6" id="KW-0597">Phosphoprotein</keyword>
<dbReference type="InterPro" id="IPR004910">
    <property type="entry name" value="Yippee/Mis18/Cereblon"/>
</dbReference>
<comment type="subunit">
    <text evidence="16">Homodimer, and heterodimer with OIP5/MIS18B. Identified in a complex containing MIS18A, OIP5/MIS18B, MIS18BP1, RBBP7 and RBBP4.</text>
</comment>
<dbReference type="InterPro" id="IPR034752">
    <property type="entry name" value="Mis18"/>
</dbReference>
<evidence type="ECO:0000256" key="9">
    <source>
        <dbReference type="ARBA" id="ARBA00022776"/>
    </source>
</evidence>
<dbReference type="GeneID" id="108709223"/>
<dbReference type="OrthoDB" id="9878182at2759"/>
<keyword evidence="11" id="KW-0832">Ubl conjugation</keyword>
<dbReference type="RefSeq" id="XP_018104363.1">
    <property type="nucleotide sequence ID" value="XM_018248874.2"/>
</dbReference>
<keyword evidence="14" id="KW-0137">Centromere</keyword>
<dbReference type="PANTHER" id="PTHR16431">
    <property type="entry name" value="NEUROGENIC PROTEIN MASTERMIND"/>
    <property type="match status" value="1"/>
</dbReference>
<dbReference type="STRING" id="8355.A0A1L8H569"/>
<sequence length="210" mass="22911">MEMAADKNGSFMSANCTQGGDGHNNAGKCMNSEEDPPVVFLCSHCRRPIGDTYSWMGSDMGDQCILLKAVSEYVSVDQVQIVSKATSDYGCTFETVSCSGCSSVMGKIYRCTPKHLDFKRDLFSLNIDAVDSYILGSADKQAVLEIEEPVTLGVRAALEEEIEKTRTVLNVLQSRVSSIEAHMFPGKDLSSTLDVDITDPREKSCNLPKS</sequence>
<keyword evidence="18" id="KW-1185">Reference proteome</keyword>
<dbReference type="GO" id="GO:0000775">
    <property type="term" value="C:chromosome, centromeric region"/>
    <property type="evidence" value="ECO:0000318"/>
    <property type="project" value="GO_Central"/>
</dbReference>
<evidence type="ECO:0000256" key="2">
    <source>
        <dbReference type="ARBA" id="ARBA00004123"/>
    </source>
</evidence>
<reference evidence="19" key="2">
    <citation type="submission" date="2025-08" db="UniProtKB">
        <authorList>
            <consortium name="RefSeq"/>
        </authorList>
    </citation>
    <scope>IDENTIFICATION</scope>
    <source>
        <strain evidence="19">J_2021</strain>
        <tissue evidence="19">Erythrocytes</tissue>
    </source>
</reference>
<evidence type="ECO:0000256" key="6">
    <source>
        <dbReference type="ARBA" id="ARBA00022553"/>
    </source>
</evidence>
<dbReference type="AlphaFoldDB" id="A0A1L8H569"/>
<keyword evidence="5" id="KW-1017">Isopeptide bond</keyword>
<evidence type="ECO:0000256" key="16">
    <source>
        <dbReference type="ARBA" id="ARBA00046705"/>
    </source>
</evidence>
<evidence type="ECO:0000256" key="14">
    <source>
        <dbReference type="ARBA" id="ARBA00023328"/>
    </source>
</evidence>
<dbReference type="PROSITE" id="PS51793">
    <property type="entry name" value="MIS18"/>
    <property type="match status" value="1"/>
</dbReference>
<evidence type="ECO:0000256" key="4">
    <source>
        <dbReference type="ARBA" id="ARBA00022454"/>
    </source>
</evidence>
<feature type="domain" description="Mis18" evidence="17">
    <location>
        <begin position="37"/>
        <end position="135"/>
    </location>
</feature>
<keyword evidence="12" id="KW-0539">Nucleus</keyword>
<protein>
    <recommendedName>
        <fullName evidence="15">Protein Mis18-alpha</fullName>
    </recommendedName>
</protein>